<organism evidence="2 3">
    <name type="scientific">Acanthoscelides obtectus</name>
    <name type="common">Bean weevil</name>
    <name type="synonym">Bruchus obtectus</name>
    <dbReference type="NCBI Taxonomy" id="200917"/>
    <lineage>
        <taxon>Eukaryota</taxon>
        <taxon>Metazoa</taxon>
        <taxon>Ecdysozoa</taxon>
        <taxon>Arthropoda</taxon>
        <taxon>Hexapoda</taxon>
        <taxon>Insecta</taxon>
        <taxon>Pterygota</taxon>
        <taxon>Neoptera</taxon>
        <taxon>Endopterygota</taxon>
        <taxon>Coleoptera</taxon>
        <taxon>Polyphaga</taxon>
        <taxon>Cucujiformia</taxon>
        <taxon>Chrysomeloidea</taxon>
        <taxon>Chrysomelidae</taxon>
        <taxon>Bruchinae</taxon>
        <taxon>Bruchini</taxon>
        <taxon>Acanthoscelides</taxon>
    </lineage>
</organism>
<proteinExistence type="predicted"/>
<evidence type="ECO:0000313" key="3">
    <source>
        <dbReference type="Proteomes" id="UP001152888"/>
    </source>
</evidence>
<dbReference type="Proteomes" id="UP001152888">
    <property type="component" value="Unassembled WGS sequence"/>
</dbReference>
<reference evidence="2" key="1">
    <citation type="submission" date="2022-03" db="EMBL/GenBank/DDBJ databases">
        <authorList>
            <person name="Sayadi A."/>
        </authorList>
    </citation>
    <scope>NUCLEOTIDE SEQUENCE</scope>
</reference>
<gene>
    <name evidence="2" type="ORF">ACAOBT_LOCUS16822</name>
</gene>
<evidence type="ECO:0000256" key="1">
    <source>
        <dbReference type="SAM" id="Phobius"/>
    </source>
</evidence>
<name>A0A9P0L0U6_ACAOB</name>
<keyword evidence="3" id="KW-1185">Reference proteome</keyword>
<accession>A0A9P0L0U6</accession>
<dbReference type="EMBL" id="CAKOFQ010006984">
    <property type="protein sequence ID" value="CAH1985688.1"/>
    <property type="molecule type" value="Genomic_DNA"/>
</dbReference>
<evidence type="ECO:0000313" key="2">
    <source>
        <dbReference type="EMBL" id="CAH1985688.1"/>
    </source>
</evidence>
<comment type="caution">
    <text evidence="2">The sequence shown here is derived from an EMBL/GenBank/DDBJ whole genome shotgun (WGS) entry which is preliminary data.</text>
</comment>
<keyword evidence="1" id="KW-0812">Transmembrane</keyword>
<keyword evidence="1" id="KW-1133">Transmembrane helix</keyword>
<feature type="transmembrane region" description="Helical" evidence="1">
    <location>
        <begin position="21"/>
        <end position="43"/>
    </location>
</feature>
<dbReference type="AlphaFoldDB" id="A0A9P0L0U6"/>
<sequence length="105" mass="12040">MPIITVIIREQIDDRIRLLSPLMLAANAAYTATILADVLVIFADRVHELQMFLLLFQLGNSLFAGLQPLLSRCQTIWFDLLQIFGNYLILKKQIKNPRLSELSKK</sequence>
<keyword evidence="1" id="KW-0472">Membrane</keyword>
<protein>
    <submittedName>
        <fullName evidence="2">Uncharacterized protein</fullName>
    </submittedName>
</protein>